<dbReference type="Gene3D" id="6.10.340.10">
    <property type="match status" value="1"/>
</dbReference>
<evidence type="ECO:0000256" key="2">
    <source>
        <dbReference type="ARBA" id="ARBA00004370"/>
    </source>
</evidence>
<evidence type="ECO:0000313" key="16">
    <source>
        <dbReference type="Proteomes" id="UP000478417"/>
    </source>
</evidence>
<proteinExistence type="predicted"/>
<dbReference type="PROSITE" id="PS50885">
    <property type="entry name" value="HAMP"/>
    <property type="match status" value="1"/>
</dbReference>
<dbReference type="InterPro" id="IPR004358">
    <property type="entry name" value="Sig_transdc_His_kin-like_C"/>
</dbReference>
<dbReference type="InterPro" id="IPR036097">
    <property type="entry name" value="HisK_dim/P_sf"/>
</dbReference>
<evidence type="ECO:0000259" key="14">
    <source>
        <dbReference type="PROSITE" id="PS50885"/>
    </source>
</evidence>
<keyword evidence="4" id="KW-0597">Phosphoprotein</keyword>
<dbReference type="PROSITE" id="PS50109">
    <property type="entry name" value="HIS_KIN"/>
    <property type="match status" value="1"/>
</dbReference>
<dbReference type="PRINTS" id="PR00344">
    <property type="entry name" value="BCTRLSENSOR"/>
</dbReference>
<dbReference type="InterPro" id="IPR005467">
    <property type="entry name" value="His_kinase_dom"/>
</dbReference>
<gene>
    <name evidence="15" type="ORF">G0Q06_03135</name>
</gene>
<comment type="catalytic activity">
    <reaction evidence="1">
        <text>ATP + protein L-histidine = ADP + protein N-phospho-L-histidine.</text>
        <dbReference type="EC" id="2.7.13.3"/>
    </reaction>
</comment>
<reference evidence="15 16" key="1">
    <citation type="submission" date="2020-02" db="EMBL/GenBank/DDBJ databases">
        <title>Albibacoteraceae fam. nov., the first described family within the subdivision 4 Verrucomicrobia.</title>
        <authorList>
            <person name="Xi F."/>
        </authorList>
    </citation>
    <scope>NUCLEOTIDE SEQUENCE [LARGE SCALE GENOMIC DNA]</scope>
    <source>
        <strain evidence="15 16">CK1056</strain>
    </source>
</reference>
<protein>
    <recommendedName>
        <fullName evidence="3">histidine kinase</fullName>
        <ecNumber evidence="3">2.7.13.3</ecNumber>
    </recommendedName>
</protein>
<keyword evidence="16" id="KW-1185">Reference proteome</keyword>
<dbReference type="InterPro" id="IPR003661">
    <property type="entry name" value="HisK_dim/P_dom"/>
</dbReference>
<dbReference type="CDD" id="cd00082">
    <property type="entry name" value="HisKA"/>
    <property type="match status" value="1"/>
</dbReference>
<evidence type="ECO:0000256" key="1">
    <source>
        <dbReference type="ARBA" id="ARBA00000085"/>
    </source>
</evidence>
<keyword evidence="8 12" id="KW-1133">Transmembrane helix</keyword>
<dbReference type="EMBL" id="JAAGNX010000001">
    <property type="protein sequence ID" value="NDV61437.1"/>
    <property type="molecule type" value="Genomic_DNA"/>
</dbReference>
<dbReference type="SUPFAM" id="SSF47384">
    <property type="entry name" value="Homodimeric domain of signal transducing histidine kinase"/>
    <property type="match status" value="1"/>
</dbReference>
<dbReference type="EC" id="2.7.13.3" evidence="3"/>
<evidence type="ECO:0000256" key="10">
    <source>
        <dbReference type="ARBA" id="ARBA00023136"/>
    </source>
</evidence>
<keyword evidence="7" id="KW-0418">Kinase</keyword>
<dbReference type="GO" id="GO:0000155">
    <property type="term" value="F:phosphorelay sensor kinase activity"/>
    <property type="evidence" value="ECO:0007669"/>
    <property type="project" value="InterPro"/>
</dbReference>
<dbReference type="GO" id="GO:0005886">
    <property type="term" value="C:plasma membrane"/>
    <property type="evidence" value="ECO:0007669"/>
    <property type="project" value="TreeGrafter"/>
</dbReference>
<evidence type="ECO:0000256" key="5">
    <source>
        <dbReference type="ARBA" id="ARBA00022679"/>
    </source>
</evidence>
<organism evidence="15 16">
    <name type="scientific">Oceanipulchritudo coccoides</name>
    <dbReference type="NCBI Taxonomy" id="2706888"/>
    <lineage>
        <taxon>Bacteria</taxon>
        <taxon>Pseudomonadati</taxon>
        <taxon>Verrucomicrobiota</taxon>
        <taxon>Opitutia</taxon>
        <taxon>Puniceicoccales</taxon>
        <taxon>Oceanipulchritudinaceae</taxon>
        <taxon>Oceanipulchritudo</taxon>
    </lineage>
</organism>
<evidence type="ECO:0000256" key="9">
    <source>
        <dbReference type="ARBA" id="ARBA00023012"/>
    </source>
</evidence>
<evidence type="ECO:0000259" key="13">
    <source>
        <dbReference type="PROSITE" id="PS50109"/>
    </source>
</evidence>
<dbReference type="InterPro" id="IPR003660">
    <property type="entry name" value="HAMP_dom"/>
</dbReference>
<feature type="domain" description="Histidine kinase" evidence="13">
    <location>
        <begin position="290"/>
        <end position="504"/>
    </location>
</feature>
<evidence type="ECO:0000256" key="4">
    <source>
        <dbReference type="ARBA" id="ARBA00022553"/>
    </source>
</evidence>
<evidence type="ECO:0000256" key="6">
    <source>
        <dbReference type="ARBA" id="ARBA00022692"/>
    </source>
</evidence>
<feature type="compositionally biased region" description="Pro residues" evidence="11">
    <location>
        <begin position="146"/>
        <end position="157"/>
    </location>
</feature>
<dbReference type="Pfam" id="PF02518">
    <property type="entry name" value="HATPase_c"/>
    <property type="match status" value="1"/>
</dbReference>
<dbReference type="InterPro" id="IPR036890">
    <property type="entry name" value="HATPase_C_sf"/>
</dbReference>
<evidence type="ECO:0000256" key="3">
    <source>
        <dbReference type="ARBA" id="ARBA00012438"/>
    </source>
</evidence>
<name>A0A6B2M082_9BACT</name>
<dbReference type="PANTHER" id="PTHR45436">
    <property type="entry name" value="SENSOR HISTIDINE KINASE YKOH"/>
    <property type="match status" value="1"/>
</dbReference>
<keyword evidence="6 12" id="KW-0812">Transmembrane</keyword>
<dbReference type="SMART" id="SM00388">
    <property type="entry name" value="HisKA"/>
    <property type="match status" value="1"/>
</dbReference>
<dbReference type="SMART" id="SM00304">
    <property type="entry name" value="HAMP"/>
    <property type="match status" value="1"/>
</dbReference>
<dbReference type="Pfam" id="PF00512">
    <property type="entry name" value="HisKA"/>
    <property type="match status" value="1"/>
</dbReference>
<evidence type="ECO:0000256" key="8">
    <source>
        <dbReference type="ARBA" id="ARBA00022989"/>
    </source>
</evidence>
<comment type="caution">
    <text evidence="15">The sequence shown here is derived from an EMBL/GenBank/DDBJ whole genome shotgun (WGS) entry which is preliminary data.</text>
</comment>
<keyword evidence="10 12" id="KW-0472">Membrane</keyword>
<comment type="subcellular location">
    <subcellularLocation>
        <location evidence="2">Membrane</location>
    </subcellularLocation>
</comment>
<keyword evidence="5" id="KW-0808">Transferase</keyword>
<sequence length="504" mass="55993">MSLRPKTWRVQIVLLMILVSGISLGIFIVVFWPTVRISNYKRFDAELTSAALKDGLPFVSLFHPQGPRPRQLEMTKVQLDGEAAAFSFRDLNDGRTYQSGNWPDLLDSGDLSRRIVDLYVAQGMEFPEAPRIGPDRLGREGSAWRPQPPPGAPPPIAAGPRLDRVVFDSVEVDDQRWRVLGFSDGVRVFVAVQSLAAVEEELADFSKALLMAVPVALVFVGLAAWVFAGRAIAPVKRLIHATSSITAQDLDIRLDALNEPEEFADLIKVYNAMLDRLEKSFEQAGRFSADAAHEQNTPLMILKGHLDELLQSAEPESLAQQQAATAFEESKRLQDIIAKLLTLSQADSGRLPFTPVQVDFSGLILEILQDVEVMAPELTIDHKVAPSLHVKGDYSLLRQCVFNLFSNAIKYNRPHGFIRVALSESGEFVRLEITNAGEIIPVDQADRLFDRFYRADPSRNPEIDGRGLGLSLAHEFARVHDGQLSLQRNDRDAIAFRLDIPVSS</sequence>
<dbReference type="SMART" id="SM00387">
    <property type="entry name" value="HATPase_c"/>
    <property type="match status" value="1"/>
</dbReference>
<dbReference type="SUPFAM" id="SSF158472">
    <property type="entry name" value="HAMP domain-like"/>
    <property type="match status" value="1"/>
</dbReference>
<dbReference type="SUPFAM" id="SSF55874">
    <property type="entry name" value="ATPase domain of HSP90 chaperone/DNA topoisomerase II/histidine kinase"/>
    <property type="match status" value="1"/>
</dbReference>
<dbReference type="PANTHER" id="PTHR45436:SF5">
    <property type="entry name" value="SENSOR HISTIDINE KINASE TRCS"/>
    <property type="match status" value="1"/>
</dbReference>
<feature type="region of interest" description="Disordered" evidence="11">
    <location>
        <begin position="131"/>
        <end position="158"/>
    </location>
</feature>
<dbReference type="AlphaFoldDB" id="A0A6B2M082"/>
<dbReference type="Gene3D" id="3.30.565.10">
    <property type="entry name" value="Histidine kinase-like ATPase, C-terminal domain"/>
    <property type="match status" value="1"/>
</dbReference>
<keyword evidence="9" id="KW-0902">Two-component regulatory system</keyword>
<accession>A0A6B2M082</accession>
<feature type="transmembrane region" description="Helical" evidence="12">
    <location>
        <begin position="208"/>
        <end position="228"/>
    </location>
</feature>
<evidence type="ECO:0000256" key="7">
    <source>
        <dbReference type="ARBA" id="ARBA00022777"/>
    </source>
</evidence>
<feature type="domain" description="HAMP" evidence="14">
    <location>
        <begin position="229"/>
        <end position="282"/>
    </location>
</feature>
<dbReference type="CDD" id="cd06225">
    <property type="entry name" value="HAMP"/>
    <property type="match status" value="1"/>
</dbReference>
<dbReference type="RefSeq" id="WP_163962375.1">
    <property type="nucleotide sequence ID" value="NZ_JAAGNX010000001.1"/>
</dbReference>
<evidence type="ECO:0000313" key="15">
    <source>
        <dbReference type="EMBL" id="NDV61437.1"/>
    </source>
</evidence>
<dbReference type="InterPro" id="IPR003594">
    <property type="entry name" value="HATPase_dom"/>
</dbReference>
<dbReference type="Pfam" id="PF00672">
    <property type="entry name" value="HAMP"/>
    <property type="match status" value="1"/>
</dbReference>
<dbReference type="InterPro" id="IPR050428">
    <property type="entry name" value="TCS_sensor_his_kinase"/>
</dbReference>
<feature type="transmembrane region" description="Helical" evidence="12">
    <location>
        <begin position="12"/>
        <end position="32"/>
    </location>
</feature>
<evidence type="ECO:0000256" key="11">
    <source>
        <dbReference type="SAM" id="MobiDB-lite"/>
    </source>
</evidence>
<evidence type="ECO:0000256" key="12">
    <source>
        <dbReference type="SAM" id="Phobius"/>
    </source>
</evidence>
<dbReference type="Gene3D" id="1.10.287.130">
    <property type="match status" value="1"/>
</dbReference>
<dbReference type="Proteomes" id="UP000478417">
    <property type="component" value="Unassembled WGS sequence"/>
</dbReference>